<keyword evidence="3" id="KW-0472">Membrane</keyword>
<feature type="region of interest" description="Disordered" evidence="4">
    <location>
        <begin position="101"/>
        <end position="150"/>
    </location>
</feature>
<feature type="domain" description="C2" evidence="5">
    <location>
        <begin position="281"/>
        <end position="414"/>
    </location>
</feature>
<gene>
    <name evidence="6" type="primary">SYT2_1</name>
    <name evidence="6" type="ORF">ATANTOWER_016549</name>
</gene>
<keyword evidence="3" id="KW-0968">Cytoplasmic vesicle</keyword>
<dbReference type="EMBL" id="JAHUTI010088854">
    <property type="protein sequence ID" value="MED6260388.1"/>
    <property type="molecule type" value="Genomic_DNA"/>
</dbReference>
<accession>A0ABU7CBW6</accession>
<keyword evidence="3" id="KW-1133">Transmembrane helix</keyword>
<comment type="cofactor">
    <cofactor evidence="3">
        <name>Ca(2+)</name>
        <dbReference type="ChEBI" id="CHEBI:29108"/>
    </cofactor>
    <text evidence="3">Binds 3 Ca(2+) ions per subunit. The ions are bound to the C2 domains.</text>
</comment>
<comment type="caution">
    <text evidence="6">The sequence shown here is derived from an EMBL/GenBank/DDBJ whole genome shotgun (WGS) entry which is preliminary data.</text>
</comment>
<dbReference type="PRINTS" id="PR00399">
    <property type="entry name" value="SYNAPTOTAGMN"/>
</dbReference>
<sequence length="433" mass="48699">MKFNLFKKPQAVAAAEPTSATTVTMAPSIVPISTSAPDTSGNNTEISKNDMFEQIKSKFLNEIDKIPLPPWALIAIAVVAALLVLTCCFCIIKKCCCKKKKNKKGKKGKDGFNMKNMQGGEKHQDDDDEEEGETGMTEEEKEEEEKEEEKLGKLQYSIDYDFENTKLTIGILQAADLMSMDSGGTSDPYVRVHLFPDKKKKFDTKVHKKTLNPVFNETFVFKVPYEELGGKTLVMSVYDYDRFSKHDVIGEVKLHMNTIDLGRPIEEWRDLESADQEEPEKLGDICISLRYVPTAGKLTVCILEAKNLKKMDACGLSDPYVKIQLLQGGKRLKKKKTNVKKNTLNPYYNESFSFEIPLEQMQKILVVITVFDYDKIGKNDAIGKIFVGSKATGLGLKHWSDMLANPRRPIAQWHPLQPEEDIDGQLAALAAKK</sequence>
<evidence type="ECO:0000256" key="1">
    <source>
        <dbReference type="ARBA" id="ARBA00006996"/>
    </source>
</evidence>
<evidence type="ECO:0000256" key="2">
    <source>
        <dbReference type="ARBA" id="ARBA00022737"/>
    </source>
</evidence>
<dbReference type="SMART" id="SM00239">
    <property type="entry name" value="C2"/>
    <property type="match status" value="2"/>
</dbReference>
<evidence type="ECO:0000259" key="5">
    <source>
        <dbReference type="PROSITE" id="PS50004"/>
    </source>
</evidence>
<feature type="compositionally biased region" description="Acidic residues" evidence="4">
    <location>
        <begin position="126"/>
        <end position="147"/>
    </location>
</feature>
<dbReference type="SUPFAM" id="SSF49562">
    <property type="entry name" value="C2 domain (Calcium/lipid-binding domain, CaLB)"/>
    <property type="match status" value="2"/>
</dbReference>
<dbReference type="PANTHER" id="PTHR10024">
    <property type="entry name" value="SYNAPTOTAGMIN"/>
    <property type="match status" value="1"/>
</dbReference>
<protein>
    <recommendedName>
        <fullName evidence="3">Synaptotagmin</fullName>
    </recommendedName>
</protein>
<keyword evidence="3" id="KW-0479">Metal-binding</keyword>
<reference evidence="6 7" key="1">
    <citation type="submission" date="2021-07" db="EMBL/GenBank/DDBJ databases">
        <authorList>
            <person name="Palmer J.M."/>
        </authorList>
    </citation>
    <scope>NUCLEOTIDE SEQUENCE [LARGE SCALE GENOMIC DNA]</scope>
    <source>
        <strain evidence="6 7">AT_MEX2019</strain>
        <tissue evidence="6">Muscle</tissue>
    </source>
</reference>
<dbReference type="PROSITE" id="PS50004">
    <property type="entry name" value="C2"/>
    <property type="match status" value="2"/>
</dbReference>
<dbReference type="Gene3D" id="2.60.40.150">
    <property type="entry name" value="C2 domain"/>
    <property type="match status" value="2"/>
</dbReference>
<organism evidence="6 7">
    <name type="scientific">Ataeniobius toweri</name>
    <dbReference type="NCBI Taxonomy" id="208326"/>
    <lineage>
        <taxon>Eukaryota</taxon>
        <taxon>Metazoa</taxon>
        <taxon>Chordata</taxon>
        <taxon>Craniata</taxon>
        <taxon>Vertebrata</taxon>
        <taxon>Euteleostomi</taxon>
        <taxon>Actinopterygii</taxon>
        <taxon>Neopterygii</taxon>
        <taxon>Teleostei</taxon>
        <taxon>Neoteleostei</taxon>
        <taxon>Acanthomorphata</taxon>
        <taxon>Ovalentaria</taxon>
        <taxon>Atherinomorphae</taxon>
        <taxon>Cyprinodontiformes</taxon>
        <taxon>Goodeidae</taxon>
        <taxon>Ataeniobius</taxon>
    </lineage>
</organism>
<dbReference type="InterPro" id="IPR001565">
    <property type="entry name" value="Synaptotagmin"/>
</dbReference>
<evidence type="ECO:0000313" key="6">
    <source>
        <dbReference type="EMBL" id="MED6260388.1"/>
    </source>
</evidence>
<dbReference type="PANTHER" id="PTHR10024:SF223">
    <property type="entry name" value="SYNAPTOTAGMIN-2"/>
    <property type="match status" value="1"/>
</dbReference>
<comment type="subcellular location">
    <subcellularLocation>
        <location evidence="3">Cytoplasmic vesicle</location>
        <location evidence="3">Secretory vesicle</location>
        <location evidence="3">Synaptic vesicle membrane</location>
        <topology evidence="3">Single-pass membrane protein</topology>
    </subcellularLocation>
</comment>
<keyword evidence="7" id="KW-1185">Reference proteome</keyword>
<keyword evidence="3" id="KW-0770">Synapse</keyword>
<keyword evidence="3" id="KW-0812">Transmembrane</keyword>
<dbReference type="Proteomes" id="UP001345963">
    <property type="component" value="Unassembled WGS sequence"/>
</dbReference>
<dbReference type="InterPro" id="IPR035892">
    <property type="entry name" value="C2_domain_sf"/>
</dbReference>
<keyword evidence="3" id="KW-0106">Calcium</keyword>
<dbReference type="InterPro" id="IPR000008">
    <property type="entry name" value="C2_dom"/>
</dbReference>
<comment type="similarity">
    <text evidence="1 3">Belongs to the synaptotagmin family.</text>
</comment>
<evidence type="ECO:0000256" key="4">
    <source>
        <dbReference type="SAM" id="MobiDB-lite"/>
    </source>
</evidence>
<dbReference type="PRINTS" id="PR00360">
    <property type="entry name" value="C2DOMAIN"/>
</dbReference>
<dbReference type="Pfam" id="PF00168">
    <property type="entry name" value="C2"/>
    <property type="match status" value="2"/>
</dbReference>
<dbReference type="CDD" id="cd08402">
    <property type="entry name" value="C2B_Synaptotagmin-1"/>
    <property type="match status" value="1"/>
</dbReference>
<name>A0ABU7CBW6_9TELE</name>
<dbReference type="CDD" id="cd08385">
    <property type="entry name" value="C2A_Synaptotagmin-1-5-6-9-10"/>
    <property type="match status" value="1"/>
</dbReference>
<feature type="transmembrane region" description="Helical" evidence="3">
    <location>
        <begin position="71"/>
        <end position="92"/>
    </location>
</feature>
<keyword evidence="2" id="KW-0677">Repeat</keyword>
<evidence type="ECO:0000256" key="3">
    <source>
        <dbReference type="RuleBase" id="RU367154"/>
    </source>
</evidence>
<comment type="function">
    <text evidence="3">May have a regulatory role in the membrane interactions during trafficking of synaptic vesicles at the active zone of the synapse. It binds acidic phospholipids with a specificity that requires the presence of both an acidic head group and a diacyl backbone.</text>
</comment>
<proteinExistence type="inferred from homology"/>
<evidence type="ECO:0000313" key="7">
    <source>
        <dbReference type="Proteomes" id="UP001345963"/>
    </source>
</evidence>
<feature type="domain" description="C2" evidence="5">
    <location>
        <begin position="150"/>
        <end position="269"/>
    </location>
</feature>